<proteinExistence type="predicted"/>
<evidence type="ECO:0000313" key="2">
    <source>
        <dbReference type="EMBL" id="UTH13812.1"/>
    </source>
</evidence>
<name>A0A9Q9F1E0_9STAP</name>
<evidence type="ECO:0000256" key="1">
    <source>
        <dbReference type="SAM" id="Phobius"/>
    </source>
</evidence>
<dbReference type="EMBL" id="CP073809">
    <property type="protein sequence ID" value="UTH13812.1"/>
    <property type="molecule type" value="Genomic_DNA"/>
</dbReference>
<evidence type="ECO:0000313" key="3">
    <source>
        <dbReference type="Proteomes" id="UP001057381"/>
    </source>
</evidence>
<dbReference type="KEGG" id="mequ:KFV11_00070"/>
<feature type="transmembrane region" description="Helical" evidence="1">
    <location>
        <begin position="191"/>
        <end position="208"/>
    </location>
</feature>
<feature type="transmembrane region" description="Helical" evidence="1">
    <location>
        <begin position="30"/>
        <end position="63"/>
    </location>
</feature>
<feature type="transmembrane region" description="Helical" evidence="1">
    <location>
        <begin position="220"/>
        <end position="240"/>
    </location>
</feature>
<reference evidence="2" key="1">
    <citation type="submission" date="2021-04" db="EMBL/GenBank/DDBJ databases">
        <title>Complete Genome Sequences of Macrococcus spp. from dog and cattle.</title>
        <authorList>
            <person name="Schwendener S."/>
            <person name="Perreten V."/>
        </authorList>
    </citation>
    <scope>NUCLEOTIDE SEQUENCE</scope>
    <source>
        <strain evidence="2">Epi0143-OL</strain>
    </source>
</reference>
<organism evidence="2 3">
    <name type="scientific">Macrococcus equipercicus</name>
    <dbReference type="NCBI Taxonomy" id="69967"/>
    <lineage>
        <taxon>Bacteria</taxon>
        <taxon>Bacillati</taxon>
        <taxon>Bacillota</taxon>
        <taxon>Bacilli</taxon>
        <taxon>Bacillales</taxon>
        <taxon>Staphylococcaceae</taxon>
        <taxon>Macrococcus</taxon>
    </lineage>
</organism>
<dbReference type="PANTHER" id="PTHR41324:SF1">
    <property type="entry name" value="DUF2232 DOMAIN-CONTAINING PROTEIN"/>
    <property type="match status" value="1"/>
</dbReference>
<protein>
    <submittedName>
        <fullName evidence="2">DUF2232 domain-containing protein</fullName>
    </submittedName>
</protein>
<dbReference type="Pfam" id="PF09991">
    <property type="entry name" value="DUF2232"/>
    <property type="match status" value="1"/>
</dbReference>
<keyword evidence="1" id="KW-0812">Transmembrane</keyword>
<feature type="transmembrane region" description="Helical" evidence="1">
    <location>
        <begin position="7"/>
        <end position="24"/>
    </location>
</feature>
<sequence length="282" mass="32063">MNALPALILITAPFLLIPGVYLYYKDKRGFYVMSGIVLIISLVMLKLFALQVIIGVMLSSYLIGQLLETRSSKETMLFALTALLSFYTLLSIISMQLLNLLPTTKQWFAAVKDSYMTMVETELSKDNISWENIALFNSALDQMQLQVPGLIVLLIFLLSLVSLLIALPLLRSFKIATPNFRPLYFWRVPKIALYIYVIAVVIKLFLTPEDVVLLGIVTNLQYVLEWIIFIQGISLISFYVKVKRTPLIINLLMFIFAFIMAPITQLLGMLDLIINLKARIKL</sequence>
<feature type="transmembrane region" description="Helical" evidence="1">
    <location>
        <begin position="247"/>
        <end position="267"/>
    </location>
</feature>
<keyword evidence="1" id="KW-0472">Membrane</keyword>
<feature type="transmembrane region" description="Helical" evidence="1">
    <location>
        <begin position="150"/>
        <end position="170"/>
    </location>
</feature>
<dbReference type="Proteomes" id="UP001057381">
    <property type="component" value="Chromosome"/>
</dbReference>
<dbReference type="AlphaFoldDB" id="A0A9Q9F1E0"/>
<dbReference type="PANTHER" id="PTHR41324">
    <property type="entry name" value="MEMBRANE PROTEIN-RELATED"/>
    <property type="match status" value="1"/>
</dbReference>
<gene>
    <name evidence="2" type="ORF">KFV11_00070</name>
</gene>
<feature type="transmembrane region" description="Helical" evidence="1">
    <location>
        <begin position="75"/>
        <end position="98"/>
    </location>
</feature>
<keyword evidence="1" id="KW-1133">Transmembrane helix</keyword>
<accession>A0A9Q9F1E0</accession>
<dbReference type="InterPro" id="IPR018710">
    <property type="entry name" value="DUF2232"/>
</dbReference>